<dbReference type="EMBL" id="CP002292">
    <property type="protein sequence ID" value="ADP70128.1"/>
    <property type="molecule type" value="Genomic_DNA"/>
</dbReference>
<dbReference type="Proteomes" id="UP000001399">
    <property type="component" value="Chromosome"/>
</dbReference>
<gene>
    <name evidence="1" type="ordered locus">Rvan_0852</name>
</gene>
<dbReference type="RefSeq" id="WP_013418532.1">
    <property type="nucleotide sequence ID" value="NC_014664.1"/>
</dbReference>
<reference evidence="2" key="1">
    <citation type="journal article" date="2011" name="J. Bacteriol.">
        <title>Genome sequences of eight morphologically diverse alphaproteobacteria.</title>
        <authorList>
            <consortium name="US DOE Joint Genome Institute"/>
            <person name="Brown P.J."/>
            <person name="Kysela D.T."/>
            <person name="Buechlein A."/>
            <person name="Hemmerich C."/>
            <person name="Brun Y.V."/>
        </authorList>
    </citation>
    <scope>NUCLEOTIDE SEQUENCE [LARGE SCALE GENOMIC DNA]</scope>
    <source>
        <strain evidence="2">ATCC 17100 / ATH 3.1.1 / DSM 162 / LMG 4299</strain>
    </source>
</reference>
<dbReference type="AlphaFoldDB" id="E3I1Q9"/>
<evidence type="ECO:0000313" key="2">
    <source>
        <dbReference type="Proteomes" id="UP000001399"/>
    </source>
</evidence>
<sequence>MRETTFEILAARCGDSGCGCGCPTIMQAGDDVVIVGDGASRLIEAASVRERIGEGEAAVVIPRALLVEALANLRQREAAL</sequence>
<organism evidence="1 2">
    <name type="scientific">Rhodomicrobium vannielii (strain ATCC 17100 / DSM 162 / LMG 4299 / NCIMB 10020 / ATH 3.1.1)</name>
    <dbReference type="NCBI Taxonomy" id="648757"/>
    <lineage>
        <taxon>Bacteria</taxon>
        <taxon>Pseudomonadati</taxon>
        <taxon>Pseudomonadota</taxon>
        <taxon>Alphaproteobacteria</taxon>
        <taxon>Hyphomicrobiales</taxon>
        <taxon>Hyphomicrobiaceae</taxon>
        <taxon>Rhodomicrobium</taxon>
    </lineage>
</organism>
<name>E3I1Q9_RHOVT</name>
<keyword evidence="2" id="KW-1185">Reference proteome</keyword>
<evidence type="ECO:0000313" key="1">
    <source>
        <dbReference type="EMBL" id="ADP70128.1"/>
    </source>
</evidence>
<dbReference type="OrthoDB" id="9961826at2"/>
<dbReference type="HOGENOM" id="CLU_2587469_0_0_5"/>
<protein>
    <submittedName>
        <fullName evidence="1">Uncharacterized protein</fullName>
    </submittedName>
</protein>
<dbReference type="KEGG" id="rva:Rvan_0852"/>
<proteinExistence type="predicted"/>
<accession>E3I1Q9</accession>